<evidence type="ECO:0000313" key="3">
    <source>
        <dbReference type="Proteomes" id="UP001162881"/>
    </source>
</evidence>
<feature type="transmembrane region" description="Helical" evidence="1">
    <location>
        <begin position="149"/>
        <end position="168"/>
    </location>
</feature>
<accession>A0ABT0BH47</accession>
<organism evidence="2 3">
    <name type="scientific">Novosphingobium organovorum</name>
    <dbReference type="NCBI Taxonomy" id="2930092"/>
    <lineage>
        <taxon>Bacteria</taxon>
        <taxon>Pseudomonadati</taxon>
        <taxon>Pseudomonadota</taxon>
        <taxon>Alphaproteobacteria</taxon>
        <taxon>Sphingomonadales</taxon>
        <taxon>Sphingomonadaceae</taxon>
        <taxon>Novosphingobium</taxon>
    </lineage>
</organism>
<proteinExistence type="predicted"/>
<dbReference type="EMBL" id="JALHLF010000078">
    <property type="protein sequence ID" value="MCJ2184111.1"/>
    <property type="molecule type" value="Genomic_DNA"/>
</dbReference>
<feature type="transmembrane region" description="Helical" evidence="1">
    <location>
        <begin position="238"/>
        <end position="262"/>
    </location>
</feature>
<comment type="caution">
    <text evidence="2">The sequence shown here is derived from an EMBL/GenBank/DDBJ whole genome shotgun (WGS) entry which is preliminary data.</text>
</comment>
<evidence type="ECO:0000256" key="1">
    <source>
        <dbReference type="SAM" id="Phobius"/>
    </source>
</evidence>
<keyword evidence="1" id="KW-1133">Transmembrane helix</keyword>
<gene>
    <name evidence="2" type="ORF">MTR62_15635</name>
</gene>
<keyword evidence="1" id="KW-0812">Transmembrane</keyword>
<feature type="transmembrane region" description="Helical" evidence="1">
    <location>
        <begin position="63"/>
        <end position="92"/>
    </location>
</feature>
<feature type="transmembrane region" description="Helical" evidence="1">
    <location>
        <begin position="113"/>
        <end position="137"/>
    </location>
</feature>
<feature type="transmembrane region" description="Helical" evidence="1">
    <location>
        <begin position="204"/>
        <end position="226"/>
    </location>
</feature>
<evidence type="ECO:0000313" key="2">
    <source>
        <dbReference type="EMBL" id="MCJ2184111.1"/>
    </source>
</evidence>
<reference evidence="2" key="1">
    <citation type="submission" date="2022-03" db="EMBL/GenBank/DDBJ databases">
        <title>Identification of a novel bacterium isolated from mangrove sediments.</title>
        <authorList>
            <person name="Pan X."/>
        </authorList>
    </citation>
    <scope>NUCLEOTIDE SEQUENCE</scope>
    <source>
        <strain evidence="2">B1949</strain>
    </source>
</reference>
<keyword evidence="3" id="KW-1185">Reference proteome</keyword>
<dbReference type="RefSeq" id="WP_244022613.1">
    <property type="nucleotide sequence ID" value="NZ_JALHLF010000078.1"/>
</dbReference>
<keyword evidence="1" id="KW-0472">Membrane</keyword>
<name>A0ABT0BH47_9SPHN</name>
<feature type="transmembrane region" description="Helical" evidence="1">
    <location>
        <begin position="20"/>
        <end position="43"/>
    </location>
</feature>
<dbReference type="Proteomes" id="UP001162881">
    <property type="component" value="Unassembled WGS sequence"/>
</dbReference>
<protein>
    <submittedName>
        <fullName evidence="2">Lipoyltransferase</fullName>
    </submittedName>
</protein>
<sequence length="282" mass="29477">MRFDSNQAWSETVAVVRRNLEVLMAVGGVFFLLPALLSTVFLSDIQLQIMAAAKDETALEALLGQHIGVILAFAIGGSAVQFVGYLACTVLLTNRARPTVGQALATALARLPALFVATILCGMGIALVVSVVSVVMMGLGGALGGGAQALGALVSFVAMLSAMLYTFVRFSLLIPVMIRDGLTNPLAALMRSWQLTAGNTLRLLGFYTLLMIAYLAINILLSLFIMTPVQFVLGAGQAATFVAGVVTGAIAAVWGVLLTGVLTRIHAQLTSGTAEGQADMFR</sequence>